<dbReference type="EMBL" id="FOGO01000007">
    <property type="protein sequence ID" value="SES02310.1"/>
    <property type="molecule type" value="Genomic_DNA"/>
</dbReference>
<evidence type="ECO:0000256" key="1">
    <source>
        <dbReference type="SAM" id="MobiDB-lite"/>
    </source>
</evidence>
<feature type="region of interest" description="Disordered" evidence="1">
    <location>
        <begin position="152"/>
        <end position="175"/>
    </location>
</feature>
<sequence length="526" mass="56888">MTMSLWADDSPAECRRRLADLSERISTAGSKNDLLDHIDSALSVPAPQGDSLTLETLSKTYRDQAERVDDVYKRVHRVARKGLPEVWVGDTSVLASNAASAAGRSATQMAEAFRGGAKALLELADALGDAQKQDDQGRAGLRQARSQLGGRDGWFDDLHEDDGEERARKQARGVASGGISMMHRAAVFTEHVVRAAVRDLNKWASEARAEKLHTHDLSAVDKLTLADTSAGGAPELNEILGAADLERAGRRMDRLNAADEAAMERMLARSRSPQERAYLMKALAAGHDVDEIEQFRSKIHGKGAEWLRRHLTPVVTAPDSMDDEGRADDGSNNNKDQVRFGNQLWIQGGDGSEGTCVASSTVTARAMVDPVYALGLTGGPSGHEDDPDAFRRRLVDEQHRLHEAGDGGDDWDGMAHEGQERIADSAIGGATGDDYERHDLGSADDRRAVLTRVEKAVAEGKPVPVDVKGEGGAHAMTIIGQEGGMLQVYNPWGTTTWVSENDFINGHMDKAARKGLNDAYSVYLPD</sequence>
<organism evidence="2 3">
    <name type="scientific">Streptomyces qinglanensis</name>
    <dbReference type="NCBI Taxonomy" id="943816"/>
    <lineage>
        <taxon>Bacteria</taxon>
        <taxon>Bacillati</taxon>
        <taxon>Actinomycetota</taxon>
        <taxon>Actinomycetes</taxon>
        <taxon>Kitasatosporales</taxon>
        <taxon>Streptomycetaceae</taxon>
        <taxon>Streptomyces</taxon>
    </lineage>
</organism>
<name>A0A1H9TY64_9ACTN</name>
<accession>A0A1H9TY64</accession>
<keyword evidence="3" id="KW-1185">Reference proteome</keyword>
<evidence type="ECO:0008006" key="4">
    <source>
        <dbReference type="Google" id="ProtNLM"/>
    </source>
</evidence>
<protein>
    <recommendedName>
        <fullName evidence="4">Peptidoglycan-binding protein</fullName>
    </recommendedName>
</protein>
<feature type="region of interest" description="Disordered" evidence="1">
    <location>
        <begin position="316"/>
        <end position="336"/>
    </location>
</feature>
<evidence type="ECO:0000313" key="3">
    <source>
        <dbReference type="Proteomes" id="UP000182841"/>
    </source>
</evidence>
<gene>
    <name evidence="2" type="ORF">SAMN05421870_107129</name>
</gene>
<proteinExistence type="predicted"/>
<dbReference type="AlphaFoldDB" id="A0A1H9TY64"/>
<evidence type="ECO:0000313" key="2">
    <source>
        <dbReference type="EMBL" id="SES02310.1"/>
    </source>
</evidence>
<dbReference type="Proteomes" id="UP000182841">
    <property type="component" value="Unassembled WGS sequence"/>
</dbReference>
<reference evidence="3" key="1">
    <citation type="submission" date="2016-10" db="EMBL/GenBank/DDBJ databases">
        <authorList>
            <person name="Varghese N."/>
            <person name="Submissions S."/>
        </authorList>
    </citation>
    <scope>NUCLEOTIDE SEQUENCE [LARGE SCALE GENOMIC DNA]</scope>
    <source>
        <strain evidence="3">CGMCC 4.6825</strain>
    </source>
</reference>